<feature type="region of interest" description="Disordered" evidence="1">
    <location>
        <begin position="1"/>
        <end position="41"/>
    </location>
</feature>
<dbReference type="HOGENOM" id="CLU_466209_0_0_1"/>
<organism evidence="2 3">
    <name type="scientific">Heterobasidion irregulare (strain TC 32-1)</name>
    <dbReference type="NCBI Taxonomy" id="747525"/>
    <lineage>
        <taxon>Eukaryota</taxon>
        <taxon>Fungi</taxon>
        <taxon>Dikarya</taxon>
        <taxon>Basidiomycota</taxon>
        <taxon>Agaricomycotina</taxon>
        <taxon>Agaricomycetes</taxon>
        <taxon>Russulales</taxon>
        <taxon>Bondarzewiaceae</taxon>
        <taxon>Heterobasidion</taxon>
        <taxon>Heterobasidion annosum species complex</taxon>
    </lineage>
</organism>
<feature type="region of interest" description="Disordered" evidence="1">
    <location>
        <begin position="97"/>
        <end position="121"/>
    </location>
</feature>
<evidence type="ECO:0000256" key="1">
    <source>
        <dbReference type="SAM" id="MobiDB-lite"/>
    </source>
</evidence>
<dbReference type="InParanoid" id="W4KDM1"/>
<feature type="region of interest" description="Disordered" evidence="1">
    <location>
        <begin position="186"/>
        <end position="207"/>
    </location>
</feature>
<dbReference type="GO" id="GO:0005634">
    <property type="term" value="C:nucleus"/>
    <property type="evidence" value="ECO:0007669"/>
    <property type="project" value="TreeGrafter"/>
</dbReference>
<reference evidence="2 3" key="1">
    <citation type="journal article" date="2012" name="New Phytol.">
        <title>Insight into trade-off between wood decay and parasitism from the genome of a fungal forest pathogen.</title>
        <authorList>
            <person name="Olson A."/>
            <person name="Aerts A."/>
            <person name="Asiegbu F."/>
            <person name="Belbahri L."/>
            <person name="Bouzid O."/>
            <person name="Broberg A."/>
            <person name="Canback B."/>
            <person name="Coutinho P.M."/>
            <person name="Cullen D."/>
            <person name="Dalman K."/>
            <person name="Deflorio G."/>
            <person name="van Diepen L.T."/>
            <person name="Dunand C."/>
            <person name="Duplessis S."/>
            <person name="Durling M."/>
            <person name="Gonthier P."/>
            <person name="Grimwood J."/>
            <person name="Fossdal C.G."/>
            <person name="Hansson D."/>
            <person name="Henrissat B."/>
            <person name="Hietala A."/>
            <person name="Himmelstrand K."/>
            <person name="Hoffmeister D."/>
            <person name="Hogberg N."/>
            <person name="James T.Y."/>
            <person name="Karlsson M."/>
            <person name="Kohler A."/>
            <person name="Kues U."/>
            <person name="Lee Y.H."/>
            <person name="Lin Y.C."/>
            <person name="Lind M."/>
            <person name="Lindquist E."/>
            <person name="Lombard V."/>
            <person name="Lucas S."/>
            <person name="Lunden K."/>
            <person name="Morin E."/>
            <person name="Murat C."/>
            <person name="Park J."/>
            <person name="Raffaello T."/>
            <person name="Rouze P."/>
            <person name="Salamov A."/>
            <person name="Schmutz J."/>
            <person name="Solheim H."/>
            <person name="Stahlberg J."/>
            <person name="Velez H."/>
            <person name="de Vries R.P."/>
            <person name="Wiebenga A."/>
            <person name="Woodward S."/>
            <person name="Yakovlev I."/>
            <person name="Garbelotto M."/>
            <person name="Martin F."/>
            <person name="Grigoriev I.V."/>
            <person name="Stenlid J."/>
        </authorList>
    </citation>
    <scope>NUCLEOTIDE SEQUENCE [LARGE SCALE GENOMIC DNA]</scope>
    <source>
        <strain evidence="2 3">TC 32-1</strain>
    </source>
</reference>
<dbReference type="RefSeq" id="XP_009543679.1">
    <property type="nucleotide sequence ID" value="XM_009545384.1"/>
</dbReference>
<dbReference type="KEGG" id="hir:HETIRDRAFT_170418"/>
<dbReference type="STRING" id="747525.W4KDM1"/>
<dbReference type="OrthoDB" id="9996895at2759"/>
<dbReference type="GO" id="GO:0003677">
    <property type="term" value="F:DNA binding"/>
    <property type="evidence" value="ECO:0007669"/>
    <property type="project" value="TreeGrafter"/>
</dbReference>
<protein>
    <recommendedName>
        <fullName evidence="4">ATPase AAA-type core domain-containing protein</fullName>
    </recommendedName>
</protein>
<dbReference type="InterPro" id="IPR027417">
    <property type="entry name" value="P-loop_NTPase"/>
</dbReference>
<dbReference type="PANTHER" id="PTHR23389">
    <property type="entry name" value="CHROMOSOME TRANSMISSION FIDELITY FACTOR 18"/>
    <property type="match status" value="1"/>
</dbReference>
<dbReference type="eggNOG" id="KOG1968">
    <property type="taxonomic scope" value="Eukaryota"/>
</dbReference>
<name>W4KDM1_HETIT</name>
<feature type="compositionally biased region" description="Polar residues" evidence="1">
    <location>
        <begin position="1"/>
        <end position="22"/>
    </location>
</feature>
<gene>
    <name evidence="2" type="ORF">HETIRDRAFT_170418</name>
</gene>
<proteinExistence type="predicted"/>
<evidence type="ECO:0000313" key="2">
    <source>
        <dbReference type="EMBL" id="ETW83952.1"/>
    </source>
</evidence>
<dbReference type="Proteomes" id="UP000030671">
    <property type="component" value="Unassembled WGS sequence"/>
</dbReference>
<evidence type="ECO:0008006" key="4">
    <source>
        <dbReference type="Google" id="ProtNLM"/>
    </source>
</evidence>
<feature type="compositionally biased region" description="Low complexity" evidence="1">
    <location>
        <begin position="284"/>
        <end position="304"/>
    </location>
</feature>
<keyword evidence="3" id="KW-1185">Reference proteome</keyword>
<dbReference type="AlphaFoldDB" id="W4KDM1"/>
<dbReference type="Gene3D" id="3.40.50.300">
    <property type="entry name" value="P-loop containing nucleotide triphosphate hydrolases"/>
    <property type="match status" value="1"/>
</dbReference>
<dbReference type="PANTHER" id="PTHR23389:SF21">
    <property type="entry name" value="ATPASE FAMILY AAA DOMAIN-CONTAINING PROTEIN 5"/>
    <property type="match status" value="1"/>
</dbReference>
<feature type="region of interest" description="Disordered" evidence="1">
    <location>
        <begin position="282"/>
        <end position="310"/>
    </location>
</feature>
<accession>W4KDM1</accession>
<dbReference type="GeneID" id="20668282"/>
<dbReference type="EMBL" id="KI925456">
    <property type="protein sequence ID" value="ETW83952.1"/>
    <property type="molecule type" value="Genomic_DNA"/>
</dbReference>
<dbReference type="SUPFAM" id="SSF52540">
    <property type="entry name" value="P-loop containing nucleoside triphosphate hydrolases"/>
    <property type="match status" value="1"/>
</dbReference>
<evidence type="ECO:0000313" key="3">
    <source>
        <dbReference type="Proteomes" id="UP000030671"/>
    </source>
</evidence>
<sequence length="585" mass="65981">MFEPHSTSQHSRSNVAADTPQTKIDEGTLVRRNPKRKRTAALPIESTVVSYKIRLPPSSTPALSTPSVSSSVIDLSSDEEEPSIITIEDSPVLPRRHYTSKSANPLPNLHRTDTPSLKHRRPPYHEDNLFQSVFPDRLFQHVQGSQTLYTARSMPLRHRDKGKGCVGAHLTESSSLQFLGIDPHTRSEPFATNDGPLATRDSDQERKIIPDHHRDAYPAISRLFDPPSYDQSPASRHTDPAQLYWNEKWRPRQAIEVLGNERNACYLRDWMNALRLHFDEHADQPSGSQRRSQSSQKSKVGSQPTFHRKRKVARRPLILREVNRSKKRQRRGELDWIVDDDASEDELLIDDDYLDSLSLGNDEESLLPTQTNDGWSIHSKPFTFGSKIHNTLLLSGPSGSGKTAAIYACAEELGWEVFEVYPGVGKRGSASLENLIGDVGKNHLVQQPRFRLEEDKASAPIDPLPSTSAIRDFFTSHSDGAAKPPLRRLRRKTSQDDVVPVDVRWRLTDDEELPSIITDTPTIQVPQTNESFRQSIVLFEEVDVLFKDDVGFWPAVIKFIKDCKRPVVMTCNGGCPFSIPQGCFI</sequence>